<dbReference type="AlphaFoldDB" id="A0A144MWY4"/>
<dbReference type="Gene3D" id="3.40.710.10">
    <property type="entry name" value="DD-peptidase/beta-lactamase superfamily"/>
    <property type="match status" value="1"/>
</dbReference>
<feature type="region of interest" description="Disordered" evidence="1">
    <location>
        <begin position="177"/>
        <end position="206"/>
    </location>
</feature>
<dbReference type="PANTHER" id="PTHR35333">
    <property type="entry name" value="BETA-LACTAMASE"/>
    <property type="match status" value="1"/>
</dbReference>
<dbReference type="PRINTS" id="PR00118">
    <property type="entry name" value="BLACTAMASEA"/>
</dbReference>
<feature type="region of interest" description="Disordered" evidence="1">
    <location>
        <begin position="28"/>
        <end position="52"/>
    </location>
</feature>
<proteinExistence type="predicted"/>
<dbReference type="GO" id="GO:0008800">
    <property type="term" value="F:beta-lactamase activity"/>
    <property type="evidence" value="ECO:0007669"/>
    <property type="project" value="InterPro"/>
</dbReference>
<accession>A0A144MWY4</accession>
<keyword evidence="2" id="KW-0732">Signal</keyword>
<evidence type="ECO:0000256" key="1">
    <source>
        <dbReference type="SAM" id="MobiDB-lite"/>
    </source>
</evidence>
<dbReference type="PROSITE" id="PS51257">
    <property type="entry name" value="PROKAR_LIPOPROTEIN"/>
    <property type="match status" value="1"/>
</dbReference>
<feature type="domain" description="Beta-lactamase class A catalytic" evidence="3">
    <location>
        <begin position="68"/>
        <end position="284"/>
    </location>
</feature>
<dbReference type="Proteomes" id="UP000075950">
    <property type="component" value="Chromosome"/>
</dbReference>
<gene>
    <name evidence="4" type="ORF">A2T55_13670</name>
</gene>
<dbReference type="InterPro" id="IPR000871">
    <property type="entry name" value="Beta-lactam_class-A"/>
</dbReference>
<reference evidence="5" key="1">
    <citation type="submission" date="2016-03" db="EMBL/GenBank/DDBJ databases">
        <authorList>
            <person name="Ploux O."/>
        </authorList>
    </citation>
    <scope>NUCLEOTIDE SEQUENCE [LARGE SCALE GENOMIC DNA]</scope>
    <source>
        <strain evidence="5">BS258</strain>
    </source>
</reference>
<dbReference type="KEGG" id="bly:A2T55_13670"/>
<evidence type="ECO:0000259" key="3">
    <source>
        <dbReference type="Pfam" id="PF13354"/>
    </source>
</evidence>
<dbReference type="EMBL" id="CP014869">
    <property type="protein sequence ID" value="AMT95533.1"/>
    <property type="molecule type" value="Genomic_DNA"/>
</dbReference>
<feature type="compositionally biased region" description="Basic and acidic residues" evidence="1">
    <location>
        <begin position="35"/>
        <end position="52"/>
    </location>
</feature>
<evidence type="ECO:0000313" key="5">
    <source>
        <dbReference type="Proteomes" id="UP000075950"/>
    </source>
</evidence>
<dbReference type="InterPro" id="IPR012338">
    <property type="entry name" value="Beta-lactam/transpept-like"/>
</dbReference>
<dbReference type="GO" id="GO:0046677">
    <property type="term" value="P:response to antibiotic"/>
    <property type="evidence" value="ECO:0007669"/>
    <property type="project" value="InterPro"/>
</dbReference>
<name>A0A144MWY4_BRELN</name>
<organism evidence="4 5">
    <name type="scientific">Brevibacterium linens</name>
    <dbReference type="NCBI Taxonomy" id="1703"/>
    <lineage>
        <taxon>Bacteria</taxon>
        <taxon>Bacillati</taxon>
        <taxon>Actinomycetota</taxon>
        <taxon>Actinomycetes</taxon>
        <taxon>Micrococcales</taxon>
        <taxon>Brevibacteriaceae</taxon>
        <taxon>Brevibacterium</taxon>
    </lineage>
</organism>
<feature type="compositionally biased region" description="Acidic residues" evidence="1">
    <location>
        <begin position="184"/>
        <end position="198"/>
    </location>
</feature>
<dbReference type="InterPro" id="IPR045155">
    <property type="entry name" value="Beta-lactam_cat"/>
</dbReference>
<feature type="chain" id="PRO_5039529665" evidence="2">
    <location>
        <begin position="25"/>
        <end position="310"/>
    </location>
</feature>
<dbReference type="Pfam" id="PF13354">
    <property type="entry name" value="Beta-lactamase2"/>
    <property type="match status" value="1"/>
</dbReference>
<dbReference type="SUPFAM" id="SSF56601">
    <property type="entry name" value="beta-lactamase/transpeptidase-like"/>
    <property type="match status" value="1"/>
</dbReference>
<dbReference type="NCBIfam" id="NF033103">
    <property type="entry name" value="bla_class_A"/>
    <property type="match status" value="1"/>
</dbReference>
<dbReference type="GO" id="GO:0030655">
    <property type="term" value="P:beta-lactam antibiotic catabolic process"/>
    <property type="evidence" value="ECO:0007669"/>
    <property type="project" value="InterPro"/>
</dbReference>
<evidence type="ECO:0000313" key="4">
    <source>
        <dbReference type="EMBL" id="AMT95533.1"/>
    </source>
</evidence>
<dbReference type="PANTHER" id="PTHR35333:SF3">
    <property type="entry name" value="BETA-LACTAMASE-TYPE TRANSPEPTIDASE FOLD CONTAINING PROTEIN"/>
    <property type="match status" value="1"/>
</dbReference>
<sequence length="310" mass="33144">MAVRTLQLLASATLVAFAISGCVANEAQPSASADSRTEASTDSKDASAHQEVEDQLKDLEDRYDARVGVSALDTGSGDSVDHRADERFGFASSLKVFAVAELLDRTTPKELEKNVTWTQADVDEAGWTPVTEKHVDDGLPLEDVAESALRVSDNLAMNIVLDEIGGPKALDDALAKAGDTTTEVTDEEPELNDVEEGNTDNTTTPAAFTTDLQSLFDSQRLSDEDREVLFSWMSANETGDPLIRAGAPEGWVVRDKSGHSGAIQNDIAVVTPPDRKPIVISVMTETNDPESEDGPALVAAVAEVVLNEFE</sequence>
<evidence type="ECO:0000256" key="2">
    <source>
        <dbReference type="SAM" id="SignalP"/>
    </source>
</evidence>
<feature type="signal peptide" evidence="2">
    <location>
        <begin position="1"/>
        <end position="24"/>
    </location>
</feature>
<protein>
    <submittedName>
        <fullName evidence="4">Class A beta-lactamase</fullName>
    </submittedName>
</protein>
<dbReference type="RefSeq" id="WP_062862920.1">
    <property type="nucleotide sequence ID" value="NZ_CP014869.1"/>
</dbReference>